<feature type="compositionally biased region" description="Basic residues" evidence="1">
    <location>
        <begin position="1"/>
        <end position="10"/>
    </location>
</feature>
<dbReference type="AlphaFoldDB" id="A0A2N9G1N6"/>
<evidence type="ECO:0000313" key="2">
    <source>
        <dbReference type="EMBL" id="SPC93472.1"/>
    </source>
</evidence>
<feature type="region of interest" description="Disordered" evidence="1">
    <location>
        <begin position="1"/>
        <end position="29"/>
    </location>
</feature>
<feature type="region of interest" description="Disordered" evidence="1">
    <location>
        <begin position="66"/>
        <end position="88"/>
    </location>
</feature>
<evidence type="ECO:0000256" key="1">
    <source>
        <dbReference type="SAM" id="MobiDB-lite"/>
    </source>
</evidence>
<proteinExistence type="predicted"/>
<accession>A0A2N9G1N6</accession>
<reference evidence="2" key="1">
    <citation type="submission" date="2018-02" db="EMBL/GenBank/DDBJ databases">
        <authorList>
            <person name="Cohen D.B."/>
            <person name="Kent A.D."/>
        </authorList>
    </citation>
    <scope>NUCLEOTIDE SEQUENCE</scope>
</reference>
<organism evidence="2">
    <name type="scientific">Fagus sylvatica</name>
    <name type="common">Beechnut</name>
    <dbReference type="NCBI Taxonomy" id="28930"/>
    <lineage>
        <taxon>Eukaryota</taxon>
        <taxon>Viridiplantae</taxon>
        <taxon>Streptophyta</taxon>
        <taxon>Embryophyta</taxon>
        <taxon>Tracheophyta</taxon>
        <taxon>Spermatophyta</taxon>
        <taxon>Magnoliopsida</taxon>
        <taxon>eudicotyledons</taxon>
        <taxon>Gunneridae</taxon>
        <taxon>Pentapetalae</taxon>
        <taxon>rosids</taxon>
        <taxon>fabids</taxon>
        <taxon>Fagales</taxon>
        <taxon>Fagaceae</taxon>
        <taxon>Fagus</taxon>
    </lineage>
</organism>
<sequence>MLVSRRKRQTKLAVPAVPRDTPGVSAAPDRTAFSAAKDYVNSAQKLAGSSAAKRNDNTAPAAVKRNYNSAQKHAAPSDVSSFENTAQRDFDQSIAGQSGVKSIEKTIQHAYGANRRVAGSIDGQRRVKANQQFRYSHL</sequence>
<dbReference type="EMBL" id="OIVN01001395">
    <property type="protein sequence ID" value="SPC93472.1"/>
    <property type="molecule type" value="Genomic_DNA"/>
</dbReference>
<protein>
    <submittedName>
        <fullName evidence="2">Uncharacterized protein</fullName>
    </submittedName>
</protein>
<name>A0A2N9G1N6_FAGSY</name>
<gene>
    <name evidence="2" type="ORF">FSB_LOCUS21354</name>
</gene>